<dbReference type="Gene3D" id="1.10.260.40">
    <property type="entry name" value="lambda repressor-like DNA-binding domains"/>
    <property type="match status" value="1"/>
</dbReference>
<evidence type="ECO:0000259" key="2">
    <source>
        <dbReference type="PROSITE" id="PS50943"/>
    </source>
</evidence>
<evidence type="ECO:0000313" key="4">
    <source>
        <dbReference type="Proteomes" id="UP000185473"/>
    </source>
</evidence>
<dbReference type="PANTHER" id="PTHR46558:SF14">
    <property type="entry name" value="HTH-TYPE TRANSCRIPTIONAL REGULATOR ANSR"/>
    <property type="match status" value="1"/>
</dbReference>
<dbReference type="EMBL" id="CP014332">
    <property type="protein sequence ID" value="APS41288.1"/>
    <property type="molecule type" value="Genomic_DNA"/>
</dbReference>
<dbReference type="AlphaFoldDB" id="A0A1L6R9U6"/>
<dbReference type="PROSITE" id="PS50943">
    <property type="entry name" value="HTH_CROC1"/>
    <property type="match status" value="1"/>
</dbReference>
<name>A0A1L6R9U6_9LACO</name>
<dbReference type="STRING" id="1631871.FOL01_0429"/>
<sequence length="74" mass="8630">MRLKELRKAKGLQPQEAAKKLGIKQQTYQRYELGTREPRIDVLIKLADYYDVSVDYLIEHKKTPNHSSDQTLGN</sequence>
<dbReference type="OrthoDB" id="2142418at2"/>
<protein>
    <recommendedName>
        <fullName evidence="2">HTH cro/C1-type domain-containing protein</fullName>
    </recommendedName>
</protein>
<accession>A0A1L6R9U6</accession>
<feature type="domain" description="HTH cro/C1-type" evidence="2">
    <location>
        <begin position="3"/>
        <end position="57"/>
    </location>
</feature>
<dbReference type="GO" id="GO:0003677">
    <property type="term" value="F:DNA binding"/>
    <property type="evidence" value="ECO:0007669"/>
    <property type="project" value="UniProtKB-KW"/>
</dbReference>
<dbReference type="InterPro" id="IPR001387">
    <property type="entry name" value="Cro/C1-type_HTH"/>
</dbReference>
<dbReference type="Pfam" id="PF01381">
    <property type="entry name" value="HTH_3"/>
    <property type="match status" value="1"/>
</dbReference>
<dbReference type="CDD" id="cd00093">
    <property type="entry name" value="HTH_XRE"/>
    <property type="match status" value="1"/>
</dbReference>
<dbReference type="SMART" id="SM00530">
    <property type="entry name" value="HTH_XRE"/>
    <property type="match status" value="1"/>
</dbReference>
<dbReference type="KEGG" id="wjo:FOL01_0429"/>
<keyword evidence="1" id="KW-0238">DNA-binding</keyword>
<dbReference type="InterPro" id="IPR010982">
    <property type="entry name" value="Lambda_DNA-bd_dom_sf"/>
</dbReference>
<organism evidence="3 4">
    <name type="scientific">Weissella jogaejeotgali</name>
    <dbReference type="NCBI Taxonomy" id="1631871"/>
    <lineage>
        <taxon>Bacteria</taxon>
        <taxon>Bacillati</taxon>
        <taxon>Bacillota</taxon>
        <taxon>Bacilli</taxon>
        <taxon>Lactobacillales</taxon>
        <taxon>Lactobacillaceae</taxon>
        <taxon>Weissella</taxon>
    </lineage>
</organism>
<dbReference type="SUPFAM" id="SSF47413">
    <property type="entry name" value="lambda repressor-like DNA-binding domains"/>
    <property type="match status" value="1"/>
</dbReference>
<proteinExistence type="predicted"/>
<gene>
    <name evidence="3" type="ORF">FOL01_0429</name>
</gene>
<evidence type="ECO:0000313" key="3">
    <source>
        <dbReference type="EMBL" id="APS41288.1"/>
    </source>
</evidence>
<keyword evidence="4" id="KW-1185">Reference proteome</keyword>
<dbReference type="Proteomes" id="UP000185473">
    <property type="component" value="Chromosome"/>
</dbReference>
<evidence type="ECO:0000256" key="1">
    <source>
        <dbReference type="ARBA" id="ARBA00023125"/>
    </source>
</evidence>
<reference evidence="3 4" key="1">
    <citation type="submission" date="2016-02" db="EMBL/GenBank/DDBJ databases">
        <title>Complete Genome Sequence of Weissella jogaejeotgali FOL01.</title>
        <authorList>
            <person name="Lee J.-H."/>
            <person name="Ku H.-J."/>
        </authorList>
    </citation>
    <scope>NUCLEOTIDE SEQUENCE [LARGE SCALE GENOMIC DNA]</scope>
    <source>
        <strain evidence="3 4">FOL01</strain>
    </source>
</reference>
<dbReference type="RefSeq" id="WP_075269132.1">
    <property type="nucleotide sequence ID" value="NZ_CP014332.1"/>
</dbReference>
<dbReference type="PANTHER" id="PTHR46558">
    <property type="entry name" value="TRACRIPTIONAL REGULATORY PROTEIN-RELATED-RELATED"/>
    <property type="match status" value="1"/>
</dbReference>